<dbReference type="AlphaFoldDB" id="A0A6A6JZ44"/>
<proteinExistence type="predicted"/>
<accession>A0A6A6JZ44</accession>
<dbReference type="RefSeq" id="XP_033657857.1">
    <property type="nucleotide sequence ID" value="XM_033793018.1"/>
</dbReference>
<dbReference type="Proteomes" id="UP000800097">
    <property type="component" value="Unassembled WGS sequence"/>
</dbReference>
<name>A0A6A6JZ44_WESOR</name>
<evidence type="ECO:0000313" key="1">
    <source>
        <dbReference type="EMBL" id="KAF2280319.1"/>
    </source>
</evidence>
<sequence length="167" mass="18279">MRRCGSISPGVGRLLMAFPSTLDFGHVNSPAFRISGSLPGVITPFDSHVWGIFVVYLLTSLGAVPSHSCFSKLRCAEMESWISTAALLSMHLHGVFCHFPNKEGFYSTVYFCHKFSVTLDTSQVSYFFGSEKSLYRSRSPMPDGETQTYSSAGVSSTIYIYLDGGTG</sequence>
<protein>
    <submittedName>
        <fullName evidence="1">Uncharacterized protein</fullName>
    </submittedName>
</protein>
<reference evidence="1" key="1">
    <citation type="journal article" date="2020" name="Stud. Mycol.">
        <title>101 Dothideomycetes genomes: a test case for predicting lifestyles and emergence of pathogens.</title>
        <authorList>
            <person name="Haridas S."/>
            <person name="Albert R."/>
            <person name="Binder M."/>
            <person name="Bloem J."/>
            <person name="Labutti K."/>
            <person name="Salamov A."/>
            <person name="Andreopoulos B."/>
            <person name="Baker S."/>
            <person name="Barry K."/>
            <person name="Bills G."/>
            <person name="Bluhm B."/>
            <person name="Cannon C."/>
            <person name="Castanera R."/>
            <person name="Culley D."/>
            <person name="Daum C."/>
            <person name="Ezra D."/>
            <person name="Gonzalez J."/>
            <person name="Henrissat B."/>
            <person name="Kuo A."/>
            <person name="Liang C."/>
            <person name="Lipzen A."/>
            <person name="Lutzoni F."/>
            <person name="Magnuson J."/>
            <person name="Mondo S."/>
            <person name="Nolan M."/>
            <person name="Ohm R."/>
            <person name="Pangilinan J."/>
            <person name="Park H.-J."/>
            <person name="Ramirez L."/>
            <person name="Alfaro M."/>
            <person name="Sun H."/>
            <person name="Tritt A."/>
            <person name="Yoshinaga Y."/>
            <person name="Zwiers L.-H."/>
            <person name="Turgeon B."/>
            <person name="Goodwin S."/>
            <person name="Spatafora J."/>
            <person name="Crous P."/>
            <person name="Grigoriev I."/>
        </authorList>
    </citation>
    <scope>NUCLEOTIDE SEQUENCE</scope>
    <source>
        <strain evidence="1">CBS 379.55</strain>
    </source>
</reference>
<dbReference type="EMBL" id="ML986485">
    <property type="protein sequence ID" value="KAF2280319.1"/>
    <property type="molecule type" value="Genomic_DNA"/>
</dbReference>
<evidence type="ECO:0000313" key="2">
    <source>
        <dbReference type="Proteomes" id="UP000800097"/>
    </source>
</evidence>
<organism evidence="1 2">
    <name type="scientific">Westerdykella ornata</name>
    <dbReference type="NCBI Taxonomy" id="318751"/>
    <lineage>
        <taxon>Eukaryota</taxon>
        <taxon>Fungi</taxon>
        <taxon>Dikarya</taxon>
        <taxon>Ascomycota</taxon>
        <taxon>Pezizomycotina</taxon>
        <taxon>Dothideomycetes</taxon>
        <taxon>Pleosporomycetidae</taxon>
        <taxon>Pleosporales</taxon>
        <taxon>Sporormiaceae</taxon>
        <taxon>Westerdykella</taxon>
    </lineage>
</organism>
<dbReference type="GeneID" id="54546193"/>
<gene>
    <name evidence="1" type="ORF">EI97DRAFT_118962</name>
</gene>
<keyword evidence="2" id="KW-1185">Reference proteome</keyword>